<accession>A0AA87ZQQ9</accession>
<keyword evidence="2" id="KW-1185">Reference proteome</keyword>
<protein>
    <recommendedName>
        <fullName evidence="3">Protein NUCLEAR FUSION DEFECTIVE 6, chloroplastic/mitochondrial-like</fullName>
    </recommendedName>
</protein>
<dbReference type="EMBL" id="BTGU01000008">
    <property type="protein sequence ID" value="GMN38422.1"/>
    <property type="molecule type" value="Genomic_DNA"/>
</dbReference>
<evidence type="ECO:0000313" key="2">
    <source>
        <dbReference type="Proteomes" id="UP001187192"/>
    </source>
</evidence>
<organism evidence="1 2">
    <name type="scientific">Ficus carica</name>
    <name type="common">Common fig</name>
    <dbReference type="NCBI Taxonomy" id="3494"/>
    <lineage>
        <taxon>Eukaryota</taxon>
        <taxon>Viridiplantae</taxon>
        <taxon>Streptophyta</taxon>
        <taxon>Embryophyta</taxon>
        <taxon>Tracheophyta</taxon>
        <taxon>Spermatophyta</taxon>
        <taxon>Magnoliopsida</taxon>
        <taxon>eudicotyledons</taxon>
        <taxon>Gunneridae</taxon>
        <taxon>Pentapetalae</taxon>
        <taxon>rosids</taxon>
        <taxon>fabids</taxon>
        <taxon>Rosales</taxon>
        <taxon>Moraceae</taxon>
        <taxon>Ficeae</taxon>
        <taxon>Ficus</taxon>
    </lineage>
</organism>
<evidence type="ECO:0000313" key="1">
    <source>
        <dbReference type="EMBL" id="GMN38422.1"/>
    </source>
</evidence>
<dbReference type="PANTHER" id="PTHR33156">
    <property type="entry name" value="OS02G0230000 PROTEIN"/>
    <property type="match status" value="1"/>
</dbReference>
<name>A0AA87ZQQ9_FICCA</name>
<proteinExistence type="predicted"/>
<dbReference type="PANTHER" id="PTHR33156:SF59">
    <property type="entry name" value="PROTEIN NUCLEAR FUSION DEFECTIVE 6, CHLOROPLASTIC_MITOCHONDRIAL-LIKE"/>
    <property type="match status" value="1"/>
</dbReference>
<dbReference type="GO" id="GO:0005739">
    <property type="term" value="C:mitochondrion"/>
    <property type="evidence" value="ECO:0007669"/>
    <property type="project" value="TreeGrafter"/>
</dbReference>
<comment type="caution">
    <text evidence="1">The sequence shown here is derived from an EMBL/GenBank/DDBJ whole genome shotgun (WGS) entry which is preliminary data.</text>
</comment>
<evidence type="ECO:0008006" key="3">
    <source>
        <dbReference type="Google" id="ProtNLM"/>
    </source>
</evidence>
<dbReference type="Proteomes" id="UP001187192">
    <property type="component" value="Unassembled WGS sequence"/>
</dbReference>
<reference evidence="1" key="1">
    <citation type="submission" date="2023-07" db="EMBL/GenBank/DDBJ databases">
        <title>draft genome sequence of fig (Ficus carica).</title>
        <authorList>
            <person name="Takahashi T."/>
            <person name="Nishimura K."/>
        </authorList>
    </citation>
    <scope>NUCLEOTIDE SEQUENCE</scope>
</reference>
<gene>
    <name evidence="1" type="ORF">TIFTF001_007654</name>
</gene>
<sequence length="95" mass="10240">MSSMAAARSVLRSAVSRTALASRITAGSRAKPMSSPFRVPKHNNNRICRSSFRSTEEMSRCMGSLLPYHSATASALLTSMLSVSCRTSSWTPEGI</sequence>
<dbReference type="AlphaFoldDB" id="A0AA87ZQQ9"/>
<dbReference type="InterPro" id="IPR043459">
    <property type="entry name" value="NFD6/NOXY2-like"/>
</dbReference>